<dbReference type="EMBL" id="JACCFL010000001">
    <property type="protein sequence ID" value="NYJ25063.1"/>
    <property type="molecule type" value="Genomic_DNA"/>
</dbReference>
<evidence type="ECO:0000313" key="3">
    <source>
        <dbReference type="Proteomes" id="UP000578352"/>
    </source>
</evidence>
<reference evidence="2 3" key="1">
    <citation type="submission" date="2020-07" db="EMBL/GenBank/DDBJ databases">
        <title>Sequencing the genomes of 1000 actinobacteria strains.</title>
        <authorList>
            <person name="Klenk H.-P."/>
        </authorList>
    </citation>
    <scope>NUCLEOTIDE SEQUENCE [LARGE SCALE GENOMIC DNA]</scope>
    <source>
        <strain evidence="2 3">DSM 15165</strain>
    </source>
</reference>
<evidence type="ECO:0000259" key="1">
    <source>
        <dbReference type="Pfam" id="PF00535"/>
    </source>
</evidence>
<dbReference type="Gene3D" id="3.90.550.10">
    <property type="entry name" value="Spore Coat Polysaccharide Biosynthesis Protein SpsA, Chain A"/>
    <property type="match status" value="1"/>
</dbReference>
<dbReference type="GO" id="GO:0016740">
    <property type="term" value="F:transferase activity"/>
    <property type="evidence" value="ECO:0007669"/>
    <property type="project" value="UniProtKB-KW"/>
</dbReference>
<dbReference type="Pfam" id="PF00535">
    <property type="entry name" value="Glycos_transf_2"/>
    <property type="match status" value="1"/>
</dbReference>
<accession>A0A853CYS4</accession>
<dbReference type="InterPro" id="IPR029044">
    <property type="entry name" value="Nucleotide-diphossugar_trans"/>
</dbReference>
<dbReference type="PANTHER" id="PTHR43685:SF2">
    <property type="entry name" value="GLYCOSYLTRANSFERASE 2-LIKE DOMAIN-CONTAINING PROTEIN"/>
    <property type="match status" value="1"/>
</dbReference>
<dbReference type="RefSeq" id="WP_179607617.1">
    <property type="nucleotide sequence ID" value="NZ_BAABEH010000001.1"/>
</dbReference>
<dbReference type="Proteomes" id="UP000578352">
    <property type="component" value="Unassembled WGS sequence"/>
</dbReference>
<dbReference type="InterPro" id="IPR050834">
    <property type="entry name" value="Glycosyltransf_2"/>
</dbReference>
<proteinExistence type="predicted"/>
<feature type="domain" description="Glycosyltransferase 2-like" evidence="1">
    <location>
        <begin position="4"/>
        <end position="115"/>
    </location>
</feature>
<gene>
    <name evidence="2" type="ORF">HNR13_003350</name>
</gene>
<sequence length="327" mass="35374">MTISVALCTHNGERFVGRQIASILDQTRQADELVLSDDASADGTVAVVVDAFEQARLAGRAVPELIVLRNPEPLGVTANFEAALAACSGDLLVLSDQDDEWEPDKLQRLEEGFAARPGLLFLHSDAALIDDAGTPAGGTLFGALEVGEAERAAVHSGAAFGVFLRRNLATGATSAIARELLALSRPFPAEWVHDEWLAIQAAARERLDLTERVLTRYRRHDANQIGAGDPTLRHKVSRVLGTRGDRNLRLASRSAVLRDRLAEAADVPRGHVAAAAAKAEFERTRAAFPASRLRRFLPTLRLALGGDYARYASRGRLDIIRDLLQPV</sequence>
<evidence type="ECO:0000313" key="2">
    <source>
        <dbReference type="EMBL" id="NYJ25063.1"/>
    </source>
</evidence>
<dbReference type="AlphaFoldDB" id="A0A853CYS4"/>
<dbReference type="InterPro" id="IPR001173">
    <property type="entry name" value="Glyco_trans_2-like"/>
</dbReference>
<protein>
    <submittedName>
        <fullName evidence="2">Glycosyltransferase involved in cell wall biosynthesis</fullName>
    </submittedName>
</protein>
<dbReference type="PANTHER" id="PTHR43685">
    <property type="entry name" value="GLYCOSYLTRANSFERASE"/>
    <property type="match status" value="1"/>
</dbReference>
<dbReference type="SUPFAM" id="SSF53448">
    <property type="entry name" value="Nucleotide-diphospho-sugar transferases"/>
    <property type="match status" value="1"/>
</dbReference>
<organism evidence="2 3">
    <name type="scientific">Leifsonia shinshuensis</name>
    <dbReference type="NCBI Taxonomy" id="150026"/>
    <lineage>
        <taxon>Bacteria</taxon>
        <taxon>Bacillati</taxon>
        <taxon>Actinomycetota</taxon>
        <taxon>Actinomycetes</taxon>
        <taxon>Micrococcales</taxon>
        <taxon>Microbacteriaceae</taxon>
        <taxon>Leifsonia</taxon>
    </lineage>
</organism>
<name>A0A853CYS4_9MICO</name>
<keyword evidence="2" id="KW-0808">Transferase</keyword>
<comment type="caution">
    <text evidence="2">The sequence shown here is derived from an EMBL/GenBank/DDBJ whole genome shotgun (WGS) entry which is preliminary data.</text>
</comment>